<dbReference type="GO" id="GO:0006508">
    <property type="term" value="P:proteolysis"/>
    <property type="evidence" value="ECO:0007669"/>
    <property type="project" value="UniProtKB-KW"/>
</dbReference>
<evidence type="ECO:0000256" key="6">
    <source>
        <dbReference type="ARBA" id="ARBA00022807"/>
    </source>
</evidence>
<evidence type="ECO:0000313" key="8">
    <source>
        <dbReference type="Proteomes" id="UP000178912"/>
    </source>
</evidence>
<proteinExistence type="predicted"/>
<evidence type="ECO:0000256" key="4">
    <source>
        <dbReference type="ARBA" id="ARBA00022786"/>
    </source>
</evidence>
<name>A0A1E1LI75_9HELO</name>
<dbReference type="GO" id="GO:0004843">
    <property type="term" value="F:cysteine-type deubiquitinase activity"/>
    <property type="evidence" value="ECO:0007669"/>
    <property type="project" value="UniProtKB-EC"/>
</dbReference>
<dbReference type="AlphaFoldDB" id="A0A1E1LI75"/>
<evidence type="ECO:0000256" key="3">
    <source>
        <dbReference type="ARBA" id="ARBA00022670"/>
    </source>
</evidence>
<evidence type="ECO:0000256" key="2">
    <source>
        <dbReference type="ARBA" id="ARBA00012759"/>
    </source>
</evidence>
<dbReference type="EMBL" id="FJUX01000125">
    <property type="protein sequence ID" value="CZT10217.1"/>
    <property type="molecule type" value="Genomic_DNA"/>
</dbReference>
<dbReference type="Proteomes" id="UP000178912">
    <property type="component" value="Unassembled WGS sequence"/>
</dbReference>
<evidence type="ECO:0000256" key="1">
    <source>
        <dbReference type="ARBA" id="ARBA00000707"/>
    </source>
</evidence>
<sequence length="643" mass="72733">MNNFVFPLHAKQFGIKLQASGWDLPLFYQTATGEIARARTTGFSGTNDNKMMLPLNIRQDDLPTLSQTNAEVLTYLLAPRNRRYIRAALDDKRLTEESLLRILKKEEIKILIDAGAHILEMNNETLVTKWLEIYPNANGAVYFGDDNRALVKYRGGKNPVPLLATPFADNLDRCLVYIDEAHTRGIDLKLPQYARGALTLALGQTKDHTVQAAMRLRQLGTTQSVTFFAPPEVHQSILDVCSTQNSSVIDSSHVVTWLLEQTCLVNEHLQNLYVSQGMDFCRRTNAQWTNVRFLADKNHRKSFLEFIQQPELQTLEQLYGAAETQHHTLTEVSFSQLKPFVDELTIQRRAARANGKGAHSYVLQEVEQEREVEFQVEEVRQIQKRIHYDAHIFPGLHEEISRFVKTGQICGEGGAFEHAFEALARTQIGKKHSLRVTNSGLYVSSEFSRTIKVTGKKTPQDDFLCHLIAYAAPVTKNMTHFNSLSYYVVPHLPPAHKFPDWLSIELGIFAGRLYFDFAERSSLLRYLQLDTYSSSQGSADMDSPSENSSSSAEALVLKANNPVNFLLEWLTLCRKGQDIMHTPIGYICQGRQLHELHPFFMKRGNVDGVESTDGLGSGEGSVRGSECQSPLVDYDSDFKYEYD</sequence>
<dbReference type="PANTHER" id="PTHR13367">
    <property type="entry name" value="UBIQUITIN THIOESTERASE"/>
    <property type="match status" value="1"/>
</dbReference>
<keyword evidence="6" id="KW-0788">Thiol protease</keyword>
<dbReference type="PANTHER" id="PTHR13367:SF33">
    <property type="entry name" value="P-LOOP CONTAINING NUCLEOSIDE TRIPHOSPHATE HYDROLASE PROTEIN"/>
    <property type="match status" value="1"/>
</dbReference>
<keyword evidence="8" id="KW-1185">Reference proteome</keyword>
<dbReference type="InterPro" id="IPR051346">
    <property type="entry name" value="OTU_Deubiquitinase"/>
</dbReference>
<protein>
    <recommendedName>
        <fullName evidence="2">ubiquitinyl hydrolase 1</fullName>
        <ecNumber evidence="2">3.4.19.12</ecNumber>
    </recommendedName>
</protein>
<gene>
    <name evidence="7" type="ORF">RAG0_14754</name>
</gene>
<reference evidence="8" key="1">
    <citation type="submission" date="2016-03" db="EMBL/GenBank/DDBJ databases">
        <authorList>
            <person name="Guldener U."/>
        </authorList>
    </citation>
    <scope>NUCLEOTIDE SEQUENCE [LARGE SCALE GENOMIC DNA]</scope>
    <source>
        <strain evidence="8">04CH-RAC-A.6.1</strain>
    </source>
</reference>
<dbReference type="OrthoDB" id="3182339at2759"/>
<keyword evidence="4" id="KW-0833">Ubl conjugation pathway</keyword>
<evidence type="ECO:0000313" key="7">
    <source>
        <dbReference type="EMBL" id="CZT10217.1"/>
    </source>
</evidence>
<organism evidence="7 8">
    <name type="scientific">Rhynchosporium agropyri</name>
    <dbReference type="NCBI Taxonomy" id="914238"/>
    <lineage>
        <taxon>Eukaryota</taxon>
        <taxon>Fungi</taxon>
        <taxon>Dikarya</taxon>
        <taxon>Ascomycota</taxon>
        <taxon>Pezizomycotina</taxon>
        <taxon>Leotiomycetes</taxon>
        <taxon>Helotiales</taxon>
        <taxon>Ploettnerulaceae</taxon>
        <taxon>Rhynchosporium</taxon>
    </lineage>
</organism>
<accession>A0A1E1LI75</accession>
<dbReference type="EC" id="3.4.19.12" evidence="2"/>
<keyword evidence="5" id="KW-0378">Hydrolase</keyword>
<evidence type="ECO:0000256" key="5">
    <source>
        <dbReference type="ARBA" id="ARBA00022801"/>
    </source>
</evidence>
<comment type="catalytic activity">
    <reaction evidence="1">
        <text>Thiol-dependent hydrolysis of ester, thioester, amide, peptide and isopeptide bonds formed by the C-terminal Gly of ubiquitin (a 76-residue protein attached to proteins as an intracellular targeting signal).</text>
        <dbReference type="EC" id="3.4.19.12"/>
    </reaction>
</comment>
<keyword evidence="3" id="KW-0645">Protease</keyword>